<dbReference type="PROSITE" id="PS51257">
    <property type="entry name" value="PROKAR_LIPOPROTEIN"/>
    <property type="match status" value="1"/>
</dbReference>
<keyword evidence="1" id="KW-0732">Signal</keyword>
<evidence type="ECO:0000256" key="1">
    <source>
        <dbReference type="SAM" id="SignalP"/>
    </source>
</evidence>
<dbReference type="Pfam" id="PF03886">
    <property type="entry name" value="ABC_trans_aux"/>
    <property type="match status" value="1"/>
</dbReference>
<keyword evidence="5" id="KW-1185">Reference proteome</keyword>
<evidence type="ECO:0000313" key="6">
    <source>
        <dbReference type="Proteomes" id="UP000565205"/>
    </source>
</evidence>
<feature type="signal peptide" evidence="1">
    <location>
        <begin position="1"/>
        <end position="20"/>
    </location>
</feature>
<proteinExistence type="predicted"/>
<reference evidence="4 6" key="1">
    <citation type="submission" date="2020-06" db="EMBL/GenBank/DDBJ databases">
        <title>Description of novel acetic acid bacteria.</title>
        <authorList>
            <person name="Sombolestani A."/>
        </authorList>
    </citation>
    <scope>NUCLEOTIDE SEQUENCE [LARGE SCALE GENOMIC DNA]</scope>
    <source>
        <strain evidence="4 6">LMG 26838</strain>
    </source>
</reference>
<feature type="chain" id="PRO_5044133031" evidence="1">
    <location>
        <begin position="21"/>
        <end position="207"/>
    </location>
</feature>
<sequence length="207" mass="20707">MNRSPSRLSRAIAPLGLACAALLGGCGSDPTWYQVMPVAGAAQSGGPSPVEVRSVSFPSALDRDQIVTRAGDRLTLDSHAAWGEAPAALIGRALAADLAQRLPGSMVFLQGSAIATDPLVLVELNVSQFSGDAQGQAVLAGTLVIHCKGALGQAASVPVHLVAPAGTGTQALVASLSALVGQLADQAAVQIRAMPVVLVPAGPDLPA</sequence>
<dbReference type="EMBL" id="JABXXQ010000134">
    <property type="protein sequence ID" value="NVN30323.1"/>
    <property type="molecule type" value="Genomic_DNA"/>
</dbReference>
<protein>
    <submittedName>
        <fullName evidence="4">Membrane integrity-associated transporter subunit PqiC</fullName>
    </submittedName>
</protein>
<dbReference type="Proteomes" id="UP000557688">
    <property type="component" value="Unassembled WGS sequence"/>
</dbReference>
<name>A0A850NL24_9PROT</name>
<evidence type="ECO:0000313" key="5">
    <source>
        <dbReference type="Proteomes" id="UP000557688"/>
    </source>
</evidence>
<evidence type="ECO:0000313" key="4">
    <source>
        <dbReference type="EMBL" id="NVN30323.1"/>
    </source>
</evidence>
<dbReference type="Gene3D" id="3.40.50.10610">
    <property type="entry name" value="ABC-type transport auxiliary lipoprotein component"/>
    <property type="match status" value="1"/>
</dbReference>
<reference evidence="3 5" key="2">
    <citation type="submission" date="2020-08" db="EMBL/GenBank/DDBJ databases">
        <title>Genomic Encyclopedia of Type Strains, Phase III (KMG-III): the genomes of soil and plant-associated and newly described type strains.</title>
        <authorList>
            <person name="Whitman W."/>
        </authorList>
    </citation>
    <scope>NUCLEOTIDE SEQUENCE [LARGE SCALE GENOMIC DNA]</scope>
    <source>
        <strain evidence="3 5">CECT 8088</strain>
    </source>
</reference>
<dbReference type="SUPFAM" id="SSF159594">
    <property type="entry name" value="XCC0632-like"/>
    <property type="match status" value="1"/>
</dbReference>
<evidence type="ECO:0000259" key="2">
    <source>
        <dbReference type="Pfam" id="PF03886"/>
    </source>
</evidence>
<dbReference type="RefSeq" id="WP_176623766.1">
    <property type="nucleotide sequence ID" value="NZ_JABXXQ010000134.1"/>
</dbReference>
<dbReference type="AlphaFoldDB" id="A0A850NL24"/>
<accession>A0A850NL24</accession>
<dbReference type="EMBL" id="JACHXV010000003">
    <property type="protein sequence ID" value="MBB3173023.1"/>
    <property type="molecule type" value="Genomic_DNA"/>
</dbReference>
<dbReference type="Proteomes" id="UP000565205">
    <property type="component" value="Unassembled WGS sequence"/>
</dbReference>
<gene>
    <name evidence="3" type="ORF">FHR90_000841</name>
    <name evidence="4" type="ORF">HUK83_08245</name>
</gene>
<dbReference type="InterPro" id="IPR005586">
    <property type="entry name" value="ABC_trans_aux"/>
</dbReference>
<organism evidence="4 6">
    <name type="scientific">Endobacter medicaginis</name>
    <dbReference type="NCBI Taxonomy" id="1181271"/>
    <lineage>
        <taxon>Bacteria</taxon>
        <taxon>Pseudomonadati</taxon>
        <taxon>Pseudomonadota</taxon>
        <taxon>Alphaproteobacteria</taxon>
        <taxon>Acetobacterales</taxon>
        <taxon>Acetobacteraceae</taxon>
        <taxon>Endobacter</taxon>
    </lineage>
</organism>
<comment type="caution">
    <text evidence="4">The sequence shown here is derived from an EMBL/GenBank/DDBJ whole genome shotgun (WGS) entry which is preliminary data.</text>
</comment>
<evidence type="ECO:0000313" key="3">
    <source>
        <dbReference type="EMBL" id="MBB3173023.1"/>
    </source>
</evidence>
<feature type="domain" description="ABC-type transport auxiliary lipoprotein component" evidence="2">
    <location>
        <begin position="40"/>
        <end position="188"/>
    </location>
</feature>